<organism evidence="2">
    <name type="scientific">Tetraselmis sp. GSL018</name>
    <dbReference type="NCBI Taxonomy" id="582737"/>
    <lineage>
        <taxon>Eukaryota</taxon>
        <taxon>Viridiplantae</taxon>
        <taxon>Chlorophyta</taxon>
        <taxon>core chlorophytes</taxon>
        <taxon>Chlorodendrophyceae</taxon>
        <taxon>Chlorodendrales</taxon>
        <taxon>Chlorodendraceae</taxon>
        <taxon>Tetraselmis</taxon>
    </lineage>
</organism>
<dbReference type="InterPro" id="IPR036866">
    <property type="entry name" value="RibonucZ/Hydroxyglut_hydro"/>
</dbReference>
<dbReference type="GO" id="GO:0035312">
    <property type="term" value="F:5'-3' DNA exonuclease activity"/>
    <property type="evidence" value="ECO:0007669"/>
    <property type="project" value="TreeGrafter"/>
</dbReference>
<reference evidence="2" key="1">
    <citation type="submission" date="2014-05" db="EMBL/GenBank/DDBJ databases">
        <title>The transcriptome of the halophilic microalga Tetraselmis sp. GSL018 isolated from the Great Salt Lake, Utah.</title>
        <authorList>
            <person name="Jinkerson R.E."/>
            <person name="D'Adamo S."/>
            <person name="Posewitz M.C."/>
        </authorList>
    </citation>
    <scope>NUCLEOTIDE SEQUENCE</scope>
    <source>
        <strain evidence="2">GSL018</strain>
    </source>
</reference>
<dbReference type="GO" id="GO:0036297">
    <property type="term" value="P:interstrand cross-link repair"/>
    <property type="evidence" value="ECO:0007669"/>
    <property type="project" value="TreeGrafter"/>
</dbReference>
<gene>
    <name evidence="2" type="ORF">TSPGSL018_1240</name>
</gene>
<feature type="region of interest" description="Disordered" evidence="1">
    <location>
        <begin position="1"/>
        <end position="33"/>
    </location>
</feature>
<sequence length="239" mass="26871">MLSSAKSSQRIPVQTEQKPSEAGSLAKGRPPPWKQVPGTDFVVDGFNHCGGWSKHYFLSHFHADHYMGLKSSFDSGQIYCTAETARLVSLHLRVPQKWLVPLELQVTHSIGGKKVTLVEANHCPGAAIFVFQIGLSVYVHTGDMRFESSLISEPFPVGLGGIRIDKLYLDTTYCDPRYSFPRQKEVLKAVDYFVKQEEESSTKIRNDRVLYVCGAYTIGKEKVWLQVLTSLEPMILFNT</sequence>
<dbReference type="EMBL" id="GBEZ01014328">
    <property type="protein sequence ID" value="JAC71738.1"/>
    <property type="molecule type" value="Transcribed_RNA"/>
</dbReference>
<name>A0A061RID5_9CHLO</name>
<dbReference type="CDD" id="cd16273">
    <property type="entry name" value="SNM1A-1C-like_MBL-fold"/>
    <property type="match status" value="1"/>
</dbReference>
<evidence type="ECO:0000313" key="2">
    <source>
        <dbReference type="EMBL" id="JAC71738.1"/>
    </source>
</evidence>
<proteinExistence type="predicted"/>
<dbReference type="PANTHER" id="PTHR23240:SF6">
    <property type="entry name" value="DNA CROSS-LINK REPAIR 1A PROTEIN"/>
    <property type="match status" value="1"/>
</dbReference>
<dbReference type="AlphaFoldDB" id="A0A061RID5"/>
<dbReference type="PANTHER" id="PTHR23240">
    <property type="entry name" value="DNA CROSS-LINK REPAIR PROTEIN PSO2/SNM1-RELATED"/>
    <property type="match status" value="1"/>
</dbReference>
<feature type="compositionally biased region" description="Polar residues" evidence="1">
    <location>
        <begin position="1"/>
        <end position="17"/>
    </location>
</feature>
<dbReference type="GO" id="GO:0003684">
    <property type="term" value="F:damaged DNA binding"/>
    <property type="evidence" value="ECO:0007669"/>
    <property type="project" value="TreeGrafter"/>
</dbReference>
<dbReference type="GO" id="GO:0006303">
    <property type="term" value="P:double-strand break repair via nonhomologous end joining"/>
    <property type="evidence" value="ECO:0007669"/>
    <property type="project" value="TreeGrafter"/>
</dbReference>
<evidence type="ECO:0000256" key="1">
    <source>
        <dbReference type="SAM" id="MobiDB-lite"/>
    </source>
</evidence>
<protein>
    <submittedName>
        <fullName evidence="2">Dna repair metallo-beta-lactamase domain-containing protein</fullName>
    </submittedName>
</protein>
<dbReference type="SUPFAM" id="SSF56281">
    <property type="entry name" value="Metallo-hydrolase/oxidoreductase"/>
    <property type="match status" value="1"/>
</dbReference>
<dbReference type="Gene3D" id="3.60.15.10">
    <property type="entry name" value="Ribonuclease Z/Hydroxyacylglutathione hydrolase-like"/>
    <property type="match status" value="1"/>
</dbReference>
<accession>A0A061RID5</accession>